<feature type="DNA-binding region" description="H-T-H motif" evidence="4">
    <location>
        <begin position="31"/>
        <end position="50"/>
    </location>
</feature>
<organism evidence="6 7">
    <name type="scientific">Falsirhodobacter algicola</name>
    <dbReference type="NCBI Taxonomy" id="2692330"/>
    <lineage>
        <taxon>Bacteria</taxon>
        <taxon>Pseudomonadati</taxon>
        <taxon>Pseudomonadota</taxon>
        <taxon>Alphaproteobacteria</taxon>
        <taxon>Rhodobacterales</taxon>
        <taxon>Paracoccaceae</taxon>
        <taxon>Falsirhodobacter</taxon>
    </lineage>
</organism>
<gene>
    <name evidence="6" type="ORF">GR316_08245</name>
</gene>
<dbReference type="Proteomes" id="UP000679284">
    <property type="component" value="Chromosome"/>
</dbReference>
<dbReference type="AlphaFoldDB" id="A0A8J8MTN7"/>
<dbReference type="Pfam" id="PF00440">
    <property type="entry name" value="TetR_N"/>
    <property type="match status" value="1"/>
</dbReference>
<evidence type="ECO:0000313" key="6">
    <source>
        <dbReference type="EMBL" id="QUS36262.1"/>
    </source>
</evidence>
<evidence type="ECO:0000259" key="5">
    <source>
        <dbReference type="PROSITE" id="PS50977"/>
    </source>
</evidence>
<reference evidence="6" key="1">
    <citation type="submission" date="2020-01" db="EMBL/GenBank/DDBJ databases">
        <authorList>
            <person name="Yang Y."/>
            <person name="Kwon Y.M."/>
        </authorList>
    </citation>
    <scope>NUCLEOTIDE SEQUENCE</scope>
    <source>
        <strain evidence="6">PG104</strain>
    </source>
</reference>
<accession>A0A8J8MTN7</accession>
<keyword evidence="1" id="KW-0805">Transcription regulation</keyword>
<protein>
    <submittedName>
        <fullName evidence="6">TetR family transcriptional regulator</fullName>
    </submittedName>
</protein>
<evidence type="ECO:0000313" key="7">
    <source>
        <dbReference type="Proteomes" id="UP000679284"/>
    </source>
</evidence>
<dbReference type="GO" id="GO:0003700">
    <property type="term" value="F:DNA-binding transcription factor activity"/>
    <property type="evidence" value="ECO:0007669"/>
    <property type="project" value="TreeGrafter"/>
</dbReference>
<name>A0A8J8MTN7_9RHOB</name>
<dbReference type="Gene3D" id="1.10.357.10">
    <property type="entry name" value="Tetracycline Repressor, domain 2"/>
    <property type="match status" value="1"/>
</dbReference>
<proteinExistence type="predicted"/>
<evidence type="ECO:0000256" key="2">
    <source>
        <dbReference type="ARBA" id="ARBA00023125"/>
    </source>
</evidence>
<dbReference type="InterPro" id="IPR050109">
    <property type="entry name" value="HTH-type_TetR-like_transc_reg"/>
</dbReference>
<dbReference type="InterPro" id="IPR001647">
    <property type="entry name" value="HTH_TetR"/>
</dbReference>
<sequence>MLREKRRQQTARDIQLATLLLAVERGLENITTEEIAASAGVSTRTFFNYYTNKESAAVGTPPAFGQDDKDALRAGTGPLAEDLKRFLDRHFERLEEDEPILSMVGTILRSNEKAQVILNGFLIAERDALAECLSHRVKNRPTAAALASTAAIAIGRTIHLWEHEDDLSLREALDIVWDGLMEAARLLAAPPTP</sequence>
<dbReference type="PANTHER" id="PTHR30055">
    <property type="entry name" value="HTH-TYPE TRANSCRIPTIONAL REGULATOR RUTR"/>
    <property type="match status" value="1"/>
</dbReference>
<evidence type="ECO:0000256" key="3">
    <source>
        <dbReference type="ARBA" id="ARBA00023163"/>
    </source>
</evidence>
<keyword evidence="2 4" id="KW-0238">DNA-binding</keyword>
<keyword evidence="3" id="KW-0804">Transcription</keyword>
<evidence type="ECO:0000256" key="4">
    <source>
        <dbReference type="PROSITE-ProRule" id="PRU00335"/>
    </source>
</evidence>
<dbReference type="SUPFAM" id="SSF46689">
    <property type="entry name" value="Homeodomain-like"/>
    <property type="match status" value="1"/>
</dbReference>
<keyword evidence="7" id="KW-1185">Reference proteome</keyword>
<dbReference type="PANTHER" id="PTHR30055:SF238">
    <property type="entry name" value="MYCOFACTOCIN BIOSYNTHESIS TRANSCRIPTIONAL REGULATOR MFTR-RELATED"/>
    <property type="match status" value="1"/>
</dbReference>
<dbReference type="GO" id="GO:0000976">
    <property type="term" value="F:transcription cis-regulatory region binding"/>
    <property type="evidence" value="ECO:0007669"/>
    <property type="project" value="TreeGrafter"/>
</dbReference>
<dbReference type="InterPro" id="IPR009057">
    <property type="entry name" value="Homeodomain-like_sf"/>
</dbReference>
<dbReference type="KEGG" id="fap:GR316_08245"/>
<dbReference type="EMBL" id="CP047289">
    <property type="protein sequence ID" value="QUS36262.1"/>
    <property type="molecule type" value="Genomic_DNA"/>
</dbReference>
<feature type="domain" description="HTH tetR-type" evidence="5">
    <location>
        <begin position="8"/>
        <end position="68"/>
    </location>
</feature>
<dbReference type="PROSITE" id="PS50977">
    <property type="entry name" value="HTH_TETR_2"/>
    <property type="match status" value="1"/>
</dbReference>
<evidence type="ECO:0000256" key="1">
    <source>
        <dbReference type="ARBA" id="ARBA00023015"/>
    </source>
</evidence>